<dbReference type="EMBL" id="CAJHJT010000023">
    <property type="protein sequence ID" value="CAD7000830.1"/>
    <property type="molecule type" value="Genomic_DNA"/>
</dbReference>
<proteinExistence type="predicted"/>
<feature type="compositionally biased region" description="Basic and acidic residues" evidence="1">
    <location>
        <begin position="48"/>
        <end position="61"/>
    </location>
</feature>
<evidence type="ECO:0000313" key="2">
    <source>
        <dbReference type="EMBL" id="CAD7000830.1"/>
    </source>
</evidence>
<dbReference type="AlphaFoldDB" id="A0A811UPL8"/>
<reference evidence="2" key="1">
    <citation type="submission" date="2020-11" db="EMBL/GenBank/DDBJ databases">
        <authorList>
            <person name="Whitehead M."/>
        </authorList>
    </citation>
    <scope>NUCLEOTIDE SEQUENCE</scope>
    <source>
        <strain evidence="2">EGII</strain>
    </source>
</reference>
<sequence length="61" mass="6894">MHENITDVKLIASYGFDSTTGQNAPNVEHINNDHFLESDDSDSDSDHDDPFSIHLDVENYD</sequence>
<comment type="caution">
    <text evidence="2">The sequence shown here is derived from an EMBL/GenBank/DDBJ whole genome shotgun (WGS) entry which is preliminary data.</text>
</comment>
<evidence type="ECO:0000256" key="1">
    <source>
        <dbReference type="SAM" id="MobiDB-lite"/>
    </source>
</evidence>
<feature type="region of interest" description="Disordered" evidence="1">
    <location>
        <begin position="16"/>
        <end position="61"/>
    </location>
</feature>
<keyword evidence="3" id="KW-1185">Reference proteome</keyword>
<evidence type="ECO:0000313" key="3">
    <source>
        <dbReference type="Proteomes" id="UP000606786"/>
    </source>
</evidence>
<name>A0A811UPL8_CERCA</name>
<gene>
    <name evidence="2" type="ORF">CCAP1982_LOCUS9305</name>
</gene>
<feature type="compositionally biased region" description="Acidic residues" evidence="1">
    <location>
        <begin position="38"/>
        <end position="47"/>
    </location>
</feature>
<dbReference type="Proteomes" id="UP000606786">
    <property type="component" value="Unassembled WGS sequence"/>
</dbReference>
<organism evidence="2 3">
    <name type="scientific">Ceratitis capitata</name>
    <name type="common">Mediterranean fruit fly</name>
    <name type="synonym">Tephritis capitata</name>
    <dbReference type="NCBI Taxonomy" id="7213"/>
    <lineage>
        <taxon>Eukaryota</taxon>
        <taxon>Metazoa</taxon>
        <taxon>Ecdysozoa</taxon>
        <taxon>Arthropoda</taxon>
        <taxon>Hexapoda</taxon>
        <taxon>Insecta</taxon>
        <taxon>Pterygota</taxon>
        <taxon>Neoptera</taxon>
        <taxon>Endopterygota</taxon>
        <taxon>Diptera</taxon>
        <taxon>Brachycera</taxon>
        <taxon>Muscomorpha</taxon>
        <taxon>Tephritoidea</taxon>
        <taxon>Tephritidae</taxon>
        <taxon>Ceratitis</taxon>
        <taxon>Ceratitis</taxon>
    </lineage>
</organism>
<accession>A0A811UPL8</accession>
<protein>
    <submittedName>
        <fullName evidence="2">(Mediterranean fruit fly) hypothetical protein</fullName>
    </submittedName>
</protein>
<feature type="compositionally biased region" description="Polar residues" evidence="1">
    <location>
        <begin position="16"/>
        <end position="25"/>
    </location>
</feature>